<feature type="transmembrane region" description="Helical" evidence="1">
    <location>
        <begin position="36"/>
        <end position="53"/>
    </location>
</feature>
<reference evidence="2" key="1">
    <citation type="journal article" date="2021" name="PeerJ">
        <title>Extensive microbial diversity within the chicken gut microbiome revealed by metagenomics and culture.</title>
        <authorList>
            <person name="Gilroy R."/>
            <person name="Ravi A."/>
            <person name="Getino M."/>
            <person name="Pursley I."/>
            <person name="Horton D.L."/>
            <person name="Alikhan N.F."/>
            <person name="Baker D."/>
            <person name="Gharbi K."/>
            <person name="Hall N."/>
            <person name="Watson M."/>
            <person name="Adriaenssens E.M."/>
            <person name="Foster-Nyarko E."/>
            <person name="Jarju S."/>
            <person name="Secka A."/>
            <person name="Antonio M."/>
            <person name="Oren A."/>
            <person name="Chaudhuri R.R."/>
            <person name="La Ragione R."/>
            <person name="Hildebrand F."/>
            <person name="Pallen M.J."/>
        </authorList>
    </citation>
    <scope>NUCLEOTIDE SEQUENCE</scope>
    <source>
        <strain evidence="2">CHK32-1732</strain>
    </source>
</reference>
<sequence length="158" mass="17368">MENESARRDNPSPAEAAESLRALTEDRRRLSDTVRLPWKLVCFAGLILAWYVGSSAADNHANGQVGVGNWFLLVALILMMSYLAERELGIRLRSLCAESWMVIAGWVVLFFVVQGIAFAGANEEVQWVVGVACVGVFGLTVAAIALVYRLEAQRIAER</sequence>
<feature type="transmembrane region" description="Helical" evidence="1">
    <location>
        <begin position="95"/>
        <end position="121"/>
    </location>
</feature>
<organism evidence="2 3">
    <name type="scientific">Candidatus Corynebacterium avicola</name>
    <dbReference type="NCBI Taxonomy" id="2838527"/>
    <lineage>
        <taxon>Bacteria</taxon>
        <taxon>Bacillati</taxon>
        <taxon>Actinomycetota</taxon>
        <taxon>Actinomycetes</taxon>
        <taxon>Mycobacteriales</taxon>
        <taxon>Corynebacteriaceae</taxon>
        <taxon>Corynebacterium</taxon>
    </lineage>
</organism>
<keyword evidence="1" id="KW-1133">Transmembrane helix</keyword>
<dbReference type="Proteomes" id="UP000824190">
    <property type="component" value="Unassembled WGS sequence"/>
</dbReference>
<name>A0A9D1ULS8_9CORY</name>
<reference evidence="2" key="2">
    <citation type="submission" date="2021-04" db="EMBL/GenBank/DDBJ databases">
        <authorList>
            <person name="Gilroy R."/>
        </authorList>
    </citation>
    <scope>NUCLEOTIDE SEQUENCE</scope>
    <source>
        <strain evidence="2">CHK32-1732</strain>
    </source>
</reference>
<accession>A0A9D1ULS8</accession>
<evidence type="ECO:0000313" key="3">
    <source>
        <dbReference type="Proteomes" id="UP000824190"/>
    </source>
</evidence>
<evidence type="ECO:0000256" key="1">
    <source>
        <dbReference type="SAM" id="Phobius"/>
    </source>
</evidence>
<dbReference type="AlphaFoldDB" id="A0A9D1ULS8"/>
<feature type="transmembrane region" description="Helical" evidence="1">
    <location>
        <begin position="65"/>
        <end position="83"/>
    </location>
</feature>
<keyword evidence="1" id="KW-0472">Membrane</keyword>
<comment type="caution">
    <text evidence="2">The sequence shown here is derived from an EMBL/GenBank/DDBJ whole genome shotgun (WGS) entry which is preliminary data.</text>
</comment>
<gene>
    <name evidence="2" type="ORF">H9870_06335</name>
</gene>
<protein>
    <submittedName>
        <fullName evidence="2">Uncharacterized protein</fullName>
    </submittedName>
</protein>
<dbReference type="EMBL" id="DXGC01000060">
    <property type="protein sequence ID" value="HIW91261.1"/>
    <property type="molecule type" value="Genomic_DNA"/>
</dbReference>
<keyword evidence="1" id="KW-0812">Transmembrane</keyword>
<feature type="transmembrane region" description="Helical" evidence="1">
    <location>
        <begin position="127"/>
        <end position="148"/>
    </location>
</feature>
<proteinExistence type="predicted"/>
<evidence type="ECO:0000313" key="2">
    <source>
        <dbReference type="EMBL" id="HIW91261.1"/>
    </source>
</evidence>